<dbReference type="Pfam" id="PF00630">
    <property type="entry name" value="Filamin"/>
    <property type="match status" value="1"/>
</dbReference>
<dbReference type="SUPFAM" id="SSF57850">
    <property type="entry name" value="RING/U-box"/>
    <property type="match status" value="1"/>
</dbReference>
<dbReference type="InterPro" id="IPR011042">
    <property type="entry name" value="6-blade_b-propeller_TolB-like"/>
</dbReference>
<evidence type="ECO:0000256" key="7">
    <source>
        <dbReference type="PROSITE-ProRule" id="PRU00087"/>
    </source>
</evidence>
<protein>
    <recommendedName>
        <fullName evidence="13">Tripartite motif-containing protein 2-like</fullName>
    </recommendedName>
</protein>
<feature type="repeat" description="Filamin" evidence="7">
    <location>
        <begin position="311"/>
        <end position="427"/>
    </location>
</feature>
<evidence type="ECO:0000256" key="6">
    <source>
        <dbReference type="PROSITE-ProRule" id="PRU00024"/>
    </source>
</evidence>
<gene>
    <name evidence="11" type="ORF">BEMITA_LOCUS4401</name>
</gene>
<dbReference type="Proteomes" id="UP001152759">
    <property type="component" value="Chromosome 2"/>
</dbReference>
<dbReference type="PROSITE" id="PS00518">
    <property type="entry name" value="ZF_RING_1"/>
    <property type="match status" value="1"/>
</dbReference>
<dbReference type="GO" id="GO:0061630">
    <property type="term" value="F:ubiquitin protein ligase activity"/>
    <property type="evidence" value="ECO:0007669"/>
    <property type="project" value="TreeGrafter"/>
</dbReference>
<evidence type="ECO:0000313" key="11">
    <source>
        <dbReference type="EMBL" id="CAH0385145.1"/>
    </source>
</evidence>
<reference evidence="11" key="1">
    <citation type="submission" date="2021-12" db="EMBL/GenBank/DDBJ databases">
        <authorList>
            <person name="King R."/>
        </authorList>
    </citation>
    <scope>NUCLEOTIDE SEQUENCE</scope>
</reference>
<evidence type="ECO:0000259" key="10">
    <source>
        <dbReference type="PROSITE" id="PS50119"/>
    </source>
</evidence>
<dbReference type="InterPro" id="IPR017868">
    <property type="entry name" value="Filamin/ABP280_repeat-like"/>
</dbReference>
<dbReference type="InterPro" id="IPR001298">
    <property type="entry name" value="Filamin/ABP280_rpt"/>
</dbReference>
<feature type="domain" description="B box-type" evidence="10">
    <location>
        <begin position="108"/>
        <end position="158"/>
    </location>
</feature>
<dbReference type="PROSITE" id="PS50119">
    <property type="entry name" value="ZF_BBOX"/>
    <property type="match status" value="1"/>
</dbReference>
<dbReference type="InterPro" id="IPR000315">
    <property type="entry name" value="Znf_B-box"/>
</dbReference>
<evidence type="ECO:0000313" key="12">
    <source>
        <dbReference type="Proteomes" id="UP001152759"/>
    </source>
</evidence>
<evidence type="ECO:0008006" key="13">
    <source>
        <dbReference type="Google" id="ProtNLM"/>
    </source>
</evidence>
<dbReference type="CDD" id="cd16579">
    <property type="entry name" value="RING-HC_PML_C-V"/>
    <property type="match status" value="1"/>
</dbReference>
<dbReference type="KEGG" id="btab:109036444"/>
<dbReference type="InterPro" id="IPR017907">
    <property type="entry name" value="Znf_RING_CS"/>
</dbReference>
<comment type="similarity">
    <text evidence="1">Belongs to the TRIM/RBCC family.</text>
</comment>
<keyword evidence="3" id="KW-0677">Repeat</keyword>
<dbReference type="PANTHER" id="PTHR25462">
    <property type="entry name" value="BONUS, ISOFORM C-RELATED"/>
    <property type="match status" value="1"/>
</dbReference>
<evidence type="ECO:0000256" key="1">
    <source>
        <dbReference type="ARBA" id="ARBA00008518"/>
    </source>
</evidence>
<feature type="repeat" description="NHL" evidence="8">
    <location>
        <begin position="580"/>
        <end position="620"/>
    </location>
</feature>
<dbReference type="SMART" id="SM00557">
    <property type="entry name" value="IG_FLMN"/>
    <property type="match status" value="1"/>
</dbReference>
<evidence type="ECO:0000256" key="8">
    <source>
        <dbReference type="PROSITE-ProRule" id="PRU00504"/>
    </source>
</evidence>
<dbReference type="InterPro" id="IPR047153">
    <property type="entry name" value="TRIM45/56/19-like"/>
</dbReference>
<feature type="repeat" description="NHL" evidence="8">
    <location>
        <begin position="438"/>
        <end position="478"/>
    </location>
</feature>
<dbReference type="InterPro" id="IPR013083">
    <property type="entry name" value="Znf_RING/FYVE/PHD"/>
</dbReference>
<keyword evidence="2" id="KW-0479">Metal-binding</keyword>
<sequence>MNSTLVETVSINYEDFNESFLTCGTCLCMYDGSEHTPKLLPCSHTVCLHCLTRIAASQTRDTGTFRCPICRELITIPRGGVAALPPSFLVNQLLDLMSRQRRDVIPKCSTHNNQELLFCETCDTVFCTICTGGSHNPSLTTNVDSASTSNCEHTIIPFSIAIKRISEILLYKANQCISKLTEAQENVNSELQRLDCATQKCLASLDEAFNDISTLLERRKMELASAISVASETKRKVLDEQMFLIQAEKEKVEKECEGLQYQVEVRNITQRISSLSTKLDSVSALREPRENAFLSCDLASEATLQRLDAVLASVGRVRTTTTFPSLSTIQIKEKCSVNLEATAFISTVDYHGNTRSTGGDPITVELLRADQSDVSCQLVPTNMEARVIDLEDGTYHVKFRPTAPGRYALKASVLDRQIRDSPLFIDVCPHNNPVRLYGCRGSGKDEFLQPVAAAIDSYTGMMYILDTGNSRIKVLSPDLRFICHLENEALSDRSCTGIAVSSYIGETSDKIDNIPWLAVVNWRSKMITRLNREGEVVASFSHPSFQEPTDLAIDPSYGHILVADNGPCCIFVFDTNGKLLFQVGKKGNQPGCFNLISSVTVGPGGEIIVADSRIQVFSAKGDFLQEIYAEGKGNGRYGGVAVDSDGIIVASRTEKTKHFIQVFKMSDGTLLNTIDSHDSRLKRPCGLATTCDKHVIVVDLGNDCIKKYRYW</sequence>
<dbReference type="InterPro" id="IPR014756">
    <property type="entry name" value="Ig_E-set"/>
</dbReference>
<dbReference type="Gene3D" id="2.120.10.30">
    <property type="entry name" value="TolB, C-terminal domain"/>
    <property type="match status" value="2"/>
</dbReference>
<accession>A0A9P0A3S9</accession>
<keyword evidence="12" id="KW-1185">Reference proteome</keyword>
<name>A0A9P0A3S9_BEMTA</name>
<organism evidence="11 12">
    <name type="scientific">Bemisia tabaci</name>
    <name type="common">Sweetpotato whitefly</name>
    <name type="synonym">Aleurodes tabaci</name>
    <dbReference type="NCBI Taxonomy" id="7038"/>
    <lineage>
        <taxon>Eukaryota</taxon>
        <taxon>Metazoa</taxon>
        <taxon>Ecdysozoa</taxon>
        <taxon>Arthropoda</taxon>
        <taxon>Hexapoda</taxon>
        <taxon>Insecta</taxon>
        <taxon>Pterygota</taxon>
        <taxon>Neoptera</taxon>
        <taxon>Paraneoptera</taxon>
        <taxon>Hemiptera</taxon>
        <taxon>Sternorrhyncha</taxon>
        <taxon>Aleyrodoidea</taxon>
        <taxon>Aleyrodidae</taxon>
        <taxon>Aleyrodinae</taxon>
        <taxon>Bemisia</taxon>
    </lineage>
</organism>
<evidence type="ECO:0000256" key="4">
    <source>
        <dbReference type="ARBA" id="ARBA00022771"/>
    </source>
</evidence>
<dbReference type="InterPro" id="IPR001841">
    <property type="entry name" value="Znf_RING"/>
</dbReference>
<dbReference type="Gene3D" id="3.30.40.10">
    <property type="entry name" value="Zinc/RING finger domain, C3HC4 (zinc finger)"/>
    <property type="match status" value="1"/>
</dbReference>
<dbReference type="SUPFAM" id="SSF57845">
    <property type="entry name" value="B-box zinc-binding domain"/>
    <property type="match status" value="1"/>
</dbReference>
<dbReference type="InterPro" id="IPR013783">
    <property type="entry name" value="Ig-like_fold"/>
</dbReference>
<dbReference type="EMBL" id="OU963863">
    <property type="protein sequence ID" value="CAH0385145.1"/>
    <property type="molecule type" value="Genomic_DNA"/>
</dbReference>
<dbReference type="SUPFAM" id="SSF101898">
    <property type="entry name" value="NHL repeat"/>
    <property type="match status" value="1"/>
</dbReference>
<dbReference type="GO" id="GO:0005654">
    <property type="term" value="C:nucleoplasm"/>
    <property type="evidence" value="ECO:0007669"/>
    <property type="project" value="TreeGrafter"/>
</dbReference>
<evidence type="ECO:0000256" key="5">
    <source>
        <dbReference type="ARBA" id="ARBA00022833"/>
    </source>
</evidence>
<dbReference type="InterPro" id="IPR001258">
    <property type="entry name" value="NHL_repeat"/>
</dbReference>
<keyword evidence="5" id="KW-0862">Zinc</keyword>
<evidence type="ECO:0000256" key="2">
    <source>
        <dbReference type="ARBA" id="ARBA00022723"/>
    </source>
</evidence>
<dbReference type="OrthoDB" id="252722at2759"/>
<dbReference type="Gene3D" id="2.60.40.10">
    <property type="entry name" value="Immunoglobulins"/>
    <property type="match status" value="1"/>
</dbReference>
<dbReference type="PROSITE" id="PS50089">
    <property type="entry name" value="ZF_RING_2"/>
    <property type="match status" value="1"/>
</dbReference>
<dbReference type="PANTHER" id="PTHR25462:SF285">
    <property type="entry name" value="RING-TYPE DOMAIN-CONTAINING PROTEIN"/>
    <property type="match status" value="1"/>
</dbReference>
<keyword evidence="4 6" id="KW-0863">Zinc-finger</keyword>
<dbReference type="SMART" id="SM00184">
    <property type="entry name" value="RING"/>
    <property type="match status" value="1"/>
</dbReference>
<dbReference type="PROSITE" id="PS51125">
    <property type="entry name" value="NHL"/>
    <property type="match status" value="3"/>
</dbReference>
<dbReference type="GO" id="GO:0008270">
    <property type="term" value="F:zinc ion binding"/>
    <property type="evidence" value="ECO:0007669"/>
    <property type="project" value="UniProtKB-KW"/>
</dbReference>
<evidence type="ECO:0000256" key="3">
    <source>
        <dbReference type="ARBA" id="ARBA00022737"/>
    </source>
</evidence>
<feature type="domain" description="RING-type" evidence="9">
    <location>
        <begin position="23"/>
        <end position="71"/>
    </location>
</feature>
<dbReference type="PROSITE" id="PS50194">
    <property type="entry name" value="FILAMIN_REPEAT"/>
    <property type="match status" value="1"/>
</dbReference>
<proteinExistence type="inferred from homology"/>
<dbReference type="Pfam" id="PF17170">
    <property type="entry name" value="DUF5128"/>
    <property type="match status" value="1"/>
</dbReference>
<evidence type="ECO:0000259" key="9">
    <source>
        <dbReference type="PROSITE" id="PS50089"/>
    </source>
</evidence>
<feature type="repeat" description="NHL" evidence="8">
    <location>
        <begin position="545"/>
        <end position="576"/>
    </location>
</feature>
<dbReference type="SUPFAM" id="SSF81296">
    <property type="entry name" value="E set domains"/>
    <property type="match status" value="1"/>
</dbReference>
<dbReference type="AlphaFoldDB" id="A0A9P0A3S9"/>